<evidence type="ECO:0000313" key="3">
    <source>
        <dbReference type="Proteomes" id="UP000789572"/>
    </source>
</evidence>
<accession>A0A9N9EEI9</accession>
<proteinExistence type="predicted"/>
<keyword evidence="3" id="KW-1185">Reference proteome</keyword>
<feature type="compositionally biased region" description="Polar residues" evidence="1">
    <location>
        <begin position="82"/>
        <end position="93"/>
    </location>
</feature>
<gene>
    <name evidence="2" type="ORF">POCULU_LOCUS11197</name>
</gene>
<reference evidence="2" key="1">
    <citation type="submission" date="2021-06" db="EMBL/GenBank/DDBJ databases">
        <authorList>
            <person name="Kallberg Y."/>
            <person name="Tangrot J."/>
            <person name="Rosling A."/>
        </authorList>
    </citation>
    <scope>NUCLEOTIDE SEQUENCE</scope>
    <source>
        <strain evidence="2">IA702</strain>
    </source>
</reference>
<organism evidence="2 3">
    <name type="scientific">Paraglomus occultum</name>
    <dbReference type="NCBI Taxonomy" id="144539"/>
    <lineage>
        <taxon>Eukaryota</taxon>
        <taxon>Fungi</taxon>
        <taxon>Fungi incertae sedis</taxon>
        <taxon>Mucoromycota</taxon>
        <taxon>Glomeromycotina</taxon>
        <taxon>Glomeromycetes</taxon>
        <taxon>Paraglomerales</taxon>
        <taxon>Paraglomeraceae</taxon>
        <taxon>Paraglomus</taxon>
    </lineage>
</organism>
<protein>
    <submittedName>
        <fullName evidence="2">8775_t:CDS:1</fullName>
    </submittedName>
</protein>
<evidence type="ECO:0000313" key="2">
    <source>
        <dbReference type="EMBL" id="CAG8675273.1"/>
    </source>
</evidence>
<name>A0A9N9EEI9_9GLOM</name>
<sequence>MELKAIIEEAITKISKENEVEIVSSIDLAQEIQNIHICQQIPIGIIIENLINLEPLKRKLLPNIYHRIVKKIHKHIWKPSRRNPQQPTTSTRGLPTILAKNRLR</sequence>
<feature type="region of interest" description="Disordered" evidence="1">
    <location>
        <begin position="77"/>
        <end position="104"/>
    </location>
</feature>
<evidence type="ECO:0000256" key="1">
    <source>
        <dbReference type="SAM" id="MobiDB-lite"/>
    </source>
</evidence>
<comment type="caution">
    <text evidence="2">The sequence shown here is derived from an EMBL/GenBank/DDBJ whole genome shotgun (WGS) entry which is preliminary data.</text>
</comment>
<dbReference type="AlphaFoldDB" id="A0A9N9EEI9"/>
<dbReference type="Proteomes" id="UP000789572">
    <property type="component" value="Unassembled WGS sequence"/>
</dbReference>
<dbReference type="EMBL" id="CAJVPJ010007386">
    <property type="protein sequence ID" value="CAG8675273.1"/>
    <property type="molecule type" value="Genomic_DNA"/>
</dbReference>
<feature type="non-terminal residue" evidence="2">
    <location>
        <position position="104"/>
    </location>
</feature>